<dbReference type="GO" id="GO:0032259">
    <property type="term" value="P:methylation"/>
    <property type="evidence" value="ECO:0007669"/>
    <property type="project" value="UniProtKB-KW"/>
</dbReference>
<accession>A0A8T4H9Z7</accession>
<evidence type="ECO:0000259" key="2">
    <source>
        <dbReference type="Pfam" id="PF22013"/>
    </source>
</evidence>
<keyword evidence="3" id="KW-0808">Transferase</keyword>
<organism evidence="3 4">
    <name type="scientific">Rhinopithecimicrobium faecis</name>
    <dbReference type="NCBI Taxonomy" id="2820698"/>
    <lineage>
        <taxon>Bacteria</taxon>
        <taxon>Pseudomonadati</taxon>
        <taxon>Bacteroidota</taxon>
        <taxon>Sphingobacteriia</taxon>
        <taxon>Sphingobacteriales</taxon>
        <taxon>Sphingobacteriaceae</taxon>
        <taxon>Rhinopithecimicrobium</taxon>
    </lineage>
</organism>
<dbReference type="InterPro" id="IPR054168">
    <property type="entry name" value="PG_1098_Fer"/>
</dbReference>
<proteinExistence type="predicted"/>
<reference evidence="3" key="1">
    <citation type="submission" date="2021-03" db="EMBL/GenBank/DDBJ databases">
        <authorList>
            <person name="Lu T."/>
            <person name="Wang Q."/>
            <person name="Han X."/>
        </authorList>
    </citation>
    <scope>NUCLEOTIDE SEQUENCE</scope>
    <source>
        <strain evidence="3">WQ 2009</strain>
    </source>
</reference>
<protein>
    <submittedName>
        <fullName evidence="3">Class I SAM-dependent methyltransferase</fullName>
    </submittedName>
</protein>
<keyword evidence="4" id="KW-1185">Reference proteome</keyword>
<evidence type="ECO:0000313" key="4">
    <source>
        <dbReference type="Proteomes" id="UP000679691"/>
    </source>
</evidence>
<feature type="domain" description="THUMP-like" evidence="1">
    <location>
        <begin position="322"/>
        <end position="389"/>
    </location>
</feature>
<dbReference type="Gene3D" id="1.10.10.1110">
    <property type="entry name" value="Methyltransferase PG1098, N-terminal domain"/>
    <property type="match status" value="1"/>
</dbReference>
<dbReference type="EMBL" id="JAGKSB010000004">
    <property type="protein sequence ID" value="MBP3942926.1"/>
    <property type="molecule type" value="Genomic_DNA"/>
</dbReference>
<evidence type="ECO:0000313" key="3">
    <source>
        <dbReference type="EMBL" id="MBP3942926.1"/>
    </source>
</evidence>
<dbReference type="Pfam" id="PF22013">
    <property type="entry name" value="PG_1098_Fer"/>
    <property type="match status" value="1"/>
</dbReference>
<feature type="domain" description="PG-1098 ferredoxin-like" evidence="2">
    <location>
        <begin position="278"/>
        <end position="320"/>
    </location>
</feature>
<sequence length="391" mass="43693">MNINLFNADVQAFLEANREVNSATIALKKSPFPGISSAELAAQLDARQRAKKKLPLWASTPAIYFPQKINMEQCSSEQTAAFKSSLITENSSLIDLTGGFGIDSFYFAKRAKSVIHCEINQELSAIVAHNYKVLGQENIQCFAGDGTAILQDAAPVDYIYSDPSRRVALKKVFLLSDCEPNIVALQHQLLASAHTIITKVAPLLDISSALRELTQVAEVFVVSLENDCKELLFIQKKDFEGEPQVHAVRLYQGQQQQYSFRYSVESATQNSYGSPSKYLYEPDVAVTKAGAFKSIAAAYGLTKIAQHTHLYSSENLRDDFLGKIFDVQATIPYQLFKKNAHPYQANVISKNFPLKAEELRKKHKIKEGKEEFLFFCSNEQGELIVIYAKRV</sequence>
<name>A0A8T4H9Z7_9SPHI</name>
<dbReference type="AlphaFoldDB" id="A0A8T4H9Z7"/>
<evidence type="ECO:0000259" key="1">
    <source>
        <dbReference type="Pfam" id="PF18096"/>
    </source>
</evidence>
<keyword evidence="3" id="KW-0489">Methyltransferase</keyword>
<dbReference type="Gene3D" id="3.40.50.150">
    <property type="entry name" value="Vaccinia Virus protein VP39"/>
    <property type="match status" value="1"/>
</dbReference>
<dbReference type="RefSeq" id="WP_353546412.1">
    <property type="nucleotide sequence ID" value="NZ_JAGKSB010000004.1"/>
</dbReference>
<dbReference type="Proteomes" id="UP000679691">
    <property type="component" value="Unassembled WGS sequence"/>
</dbReference>
<gene>
    <name evidence="3" type="ORF">J5U18_04995</name>
</gene>
<dbReference type="InterPro" id="IPR041497">
    <property type="entry name" value="Thump-like"/>
</dbReference>
<dbReference type="GO" id="GO:0008168">
    <property type="term" value="F:methyltransferase activity"/>
    <property type="evidence" value="ECO:0007669"/>
    <property type="project" value="UniProtKB-KW"/>
</dbReference>
<dbReference type="CDD" id="cd02440">
    <property type="entry name" value="AdoMet_MTases"/>
    <property type="match status" value="1"/>
</dbReference>
<dbReference type="InterPro" id="IPR029063">
    <property type="entry name" value="SAM-dependent_MTases_sf"/>
</dbReference>
<dbReference type="Pfam" id="PF18096">
    <property type="entry name" value="Thump_like"/>
    <property type="match status" value="1"/>
</dbReference>
<comment type="caution">
    <text evidence="3">The sequence shown here is derived from an EMBL/GenBank/DDBJ whole genome shotgun (WGS) entry which is preliminary data.</text>
</comment>
<dbReference type="SUPFAM" id="SSF53335">
    <property type="entry name" value="S-adenosyl-L-methionine-dependent methyltransferases"/>
    <property type="match status" value="1"/>
</dbReference>